<sequence>MNEQWAITDSLRAIDQRIAREQKGVFSEALILFDHVLVHRTQPYSGYDGYEVAGKNLHYALTDSKPGVRHPRRPYYVSDKEANVSLADSEVVSLEQAWRWLNGWKRDRALMREQIVQQHQAWRNSRESGASDLRAREYERLRSGLDPLPPQIWSPAHERAWQADTDRWEVAAYQALQAWDSHPYSVTVILVGNIGPCDGCKARLKVFLYELSGELFPKAFVMTKAVYTGDRCKRGARGTTDRLDTEYGYPDHAEQQEFRLDGQTFWHPWVRVVTPWPVQQ</sequence>
<evidence type="ECO:0000313" key="1">
    <source>
        <dbReference type="EMBL" id="MFD1934850.1"/>
    </source>
</evidence>
<organism evidence="1 2">
    <name type="scientific">Nonomuraea mangrovi</name>
    <dbReference type="NCBI Taxonomy" id="2316207"/>
    <lineage>
        <taxon>Bacteria</taxon>
        <taxon>Bacillati</taxon>
        <taxon>Actinomycetota</taxon>
        <taxon>Actinomycetes</taxon>
        <taxon>Streptosporangiales</taxon>
        <taxon>Streptosporangiaceae</taxon>
        <taxon>Nonomuraea</taxon>
    </lineage>
</organism>
<comment type="caution">
    <text evidence="1">The sequence shown here is derived from an EMBL/GenBank/DDBJ whole genome shotgun (WGS) entry which is preliminary data.</text>
</comment>
<gene>
    <name evidence="1" type="ORF">ACFSKW_25580</name>
</gene>
<dbReference type="EMBL" id="JBHUFV010000036">
    <property type="protein sequence ID" value="MFD1934850.1"/>
    <property type="molecule type" value="Genomic_DNA"/>
</dbReference>
<protein>
    <submittedName>
        <fullName evidence="1">Uncharacterized protein</fullName>
    </submittedName>
</protein>
<keyword evidence="2" id="KW-1185">Reference proteome</keyword>
<reference evidence="2" key="1">
    <citation type="journal article" date="2019" name="Int. J. Syst. Evol. Microbiol.">
        <title>The Global Catalogue of Microorganisms (GCM) 10K type strain sequencing project: providing services to taxonomists for standard genome sequencing and annotation.</title>
        <authorList>
            <consortium name="The Broad Institute Genomics Platform"/>
            <consortium name="The Broad Institute Genome Sequencing Center for Infectious Disease"/>
            <person name="Wu L."/>
            <person name="Ma J."/>
        </authorList>
    </citation>
    <scope>NUCLEOTIDE SEQUENCE [LARGE SCALE GENOMIC DNA]</scope>
    <source>
        <strain evidence="2">ICMP 6774ER</strain>
    </source>
</reference>
<dbReference type="Proteomes" id="UP001597368">
    <property type="component" value="Unassembled WGS sequence"/>
</dbReference>
<dbReference type="RefSeq" id="WP_379574954.1">
    <property type="nucleotide sequence ID" value="NZ_JBHUFV010000036.1"/>
</dbReference>
<name>A0ABW4SYY1_9ACTN</name>
<evidence type="ECO:0000313" key="2">
    <source>
        <dbReference type="Proteomes" id="UP001597368"/>
    </source>
</evidence>
<accession>A0ABW4SYY1</accession>
<proteinExistence type="predicted"/>